<dbReference type="AlphaFoldDB" id="A0A1E4TH78"/>
<evidence type="ECO:0000256" key="8">
    <source>
        <dbReference type="PIRSR" id="PIRSR016262-3"/>
    </source>
</evidence>
<sequence length="192" mass="21436">MILRHVHLKGVPQFSACQRVQELYARKLLDWKLLGSGDRPDPTVFTMEMKPVYTTGRRDVRGGLDTAQKRVLIESGAEVVSTLRGGQTTFHGPGQLTSYPVLDTGVFGLTARCYIRMLENVVIRTLERYGIKGMVTENPGVWVTDDEKICAIGVHMRRRVTSYGIGLNVTTDLKWFDHIIACGLPDKSVTSI</sequence>
<evidence type="ECO:0000256" key="7">
    <source>
        <dbReference type="PIRSR" id="PIRSR016262-2"/>
    </source>
</evidence>
<evidence type="ECO:0000256" key="6">
    <source>
        <dbReference type="PIRSR" id="PIRSR016262-1"/>
    </source>
</evidence>
<accession>A0A1E4TH78</accession>
<feature type="non-terminal residue" evidence="10">
    <location>
        <position position="192"/>
    </location>
</feature>
<dbReference type="CDD" id="cd16444">
    <property type="entry name" value="LipB"/>
    <property type="match status" value="1"/>
</dbReference>
<dbReference type="InterPro" id="IPR045864">
    <property type="entry name" value="aa-tRNA-synth_II/BPL/LPL"/>
</dbReference>
<evidence type="ECO:0000259" key="9">
    <source>
        <dbReference type="PROSITE" id="PS51733"/>
    </source>
</evidence>
<dbReference type="Gene3D" id="3.30.930.10">
    <property type="entry name" value="Bira Bifunctional Protein, Domain 2"/>
    <property type="match status" value="1"/>
</dbReference>
<evidence type="ECO:0000313" key="11">
    <source>
        <dbReference type="Proteomes" id="UP000095023"/>
    </source>
</evidence>
<dbReference type="PANTHER" id="PTHR10993:SF7">
    <property type="entry name" value="LIPOYLTRANSFERASE 2, MITOCHONDRIAL-RELATED"/>
    <property type="match status" value="1"/>
</dbReference>
<keyword evidence="5" id="KW-0012">Acyltransferase</keyword>
<name>A0A1E4TH78_9ASCO</name>
<dbReference type="PROSITE" id="PS01313">
    <property type="entry name" value="LIPB"/>
    <property type="match status" value="1"/>
</dbReference>
<evidence type="ECO:0000256" key="3">
    <source>
        <dbReference type="ARBA" id="ARBA00012334"/>
    </source>
</evidence>
<dbReference type="Pfam" id="PF21948">
    <property type="entry name" value="LplA-B_cat"/>
    <property type="match status" value="1"/>
</dbReference>
<evidence type="ECO:0000256" key="5">
    <source>
        <dbReference type="ARBA" id="ARBA00023315"/>
    </source>
</evidence>
<feature type="site" description="Lowers pKa of active site Cys" evidence="8">
    <location>
        <position position="148"/>
    </location>
</feature>
<dbReference type="InterPro" id="IPR000544">
    <property type="entry name" value="Octanoyltransferase"/>
</dbReference>
<gene>
    <name evidence="10" type="ORF">CANCADRAFT_11983</name>
</gene>
<protein>
    <recommendedName>
        <fullName evidence="3">lipoyl(octanoyl) transferase</fullName>
        <ecNumber evidence="3">2.3.1.181</ecNumber>
    </recommendedName>
</protein>
<dbReference type="EMBL" id="KV453842">
    <property type="protein sequence ID" value="ODV91093.1"/>
    <property type="molecule type" value="Genomic_DNA"/>
</dbReference>
<feature type="binding site" evidence="7">
    <location>
        <begin position="84"/>
        <end position="91"/>
    </location>
    <ligand>
        <name>substrate</name>
    </ligand>
</feature>
<feature type="domain" description="BPL/LPL catalytic" evidence="9">
    <location>
        <begin position="38"/>
        <end position="192"/>
    </location>
</feature>
<feature type="binding site" evidence="7">
    <location>
        <begin position="164"/>
        <end position="166"/>
    </location>
    <ligand>
        <name>substrate</name>
    </ligand>
</feature>
<dbReference type="PANTHER" id="PTHR10993">
    <property type="entry name" value="OCTANOYLTRANSFERASE"/>
    <property type="match status" value="1"/>
</dbReference>
<keyword evidence="4" id="KW-0808">Transferase</keyword>
<dbReference type="GO" id="GO:0009249">
    <property type="term" value="P:protein lipoylation"/>
    <property type="evidence" value="ECO:0007669"/>
    <property type="project" value="InterPro"/>
</dbReference>
<dbReference type="PROSITE" id="PS51733">
    <property type="entry name" value="BPL_LPL_CATALYTIC"/>
    <property type="match status" value="1"/>
</dbReference>
<dbReference type="NCBIfam" id="TIGR00214">
    <property type="entry name" value="lipB"/>
    <property type="match status" value="1"/>
</dbReference>
<evidence type="ECO:0000256" key="1">
    <source>
        <dbReference type="ARBA" id="ARBA00004821"/>
    </source>
</evidence>
<dbReference type="OrthoDB" id="19908at2759"/>
<organism evidence="10 11">
    <name type="scientific">Tortispora caseinolytica NRRL Y-17796</name>
    <dbReference type="NCBI Taxonomy" id="767744"/>
    <lineage>
        <taxon>Eukaryota</taxon>
        <taxon>Fungi</taxon>
        <taxon>Dikarya</taxon>
        <taxon>Ascomycota</taxon>
        <taxon>Saccharomycotina</taxon>
        <taxon>Trigonopsidomycetes</taxon>
        <taxon>Trigonopsidales</taxon>
        <taxon>Trigonopsidaceae</taxon>
        <taxon>Tortispora</taxon>
    </lineage>
</organism>
<evidence type="ECO:0000313" key="10">
    <source>
        <dbReference type="EMBL" id="ODV91093.1"/>
    </source>
</evidence>
<reference evidence="11" key="1">
    <citation type="submission" date="2016-02" db="EMBL/GenBank/DDBJ databases">
        <title>Comparative genomics of biotechnologically important yeasts.</title>
        <authorList>
            <consortium name="DOE Joint Genome Institute"/>
            <person name="Riley R."/>
            <person name="Haridas S."/>
            <person name="Wolfe K.H."/>
            <person name="Lopes M.R."/>
            <person name="Hittinger C.T."/>
            <person name="Goker M."/>
            <person name="Salamov A."/>
            <person name="Wisecaver J."/>
            <person name="Long T.M."/>
            <person name="Aerts A.L."/>
            <person name="Barry K."/>
            <person name="Choi C."/>
            <person name="Clum A."/>
            <person name="Coughlan A.Y."/>
            <person name="Deshpande S."/>
            <person name="Douglass A.P."/>
            <person name="Hanson S.J."/>
            <person name="Klenk H.-P."/>
            <person name="Labutti K."/>
            <person name="Lapidus A."/>
            <person name="Lindquist E."/>
            <person name="Lipzen A."/>
            <person name="Meier-Kolthoff J.P."/>
            <person name="Ohm R.A."/>
            <person name="Otillar R.P."/>
            <person name="Pangilinan J."/>
            <person name="Peng Y."/>
            <person name="Rokas A."/>
            <person name="Rosa C.A."/>
            <person name="Scheuner C."/>
            <person name="Sibirny A.A."/>
            <person name="Slot J.C."/>
            <person name="Stielow J.B."/>
            <person name="Sun H."/>
            <person name="Kurtzman C.P."/>
            <person name="Blackwell M."/>
            <person name="Jeffries T.W."/>
            <person name="Grigoriev I.V."/>
        </authorList>
    </citation>
    <scope>NUCLEOTIDE SEQUENCE [LARGE SCALE GENOMIC DNA]</scope>
    <source>
        <strain evidence="11">NRRL Y-17796</strain>
    </source>
</reference>
<dbReference type="EC" id="2.3.1.181" evidence="3"/>
<feature type="active site" description="Acyl-thioester intermediate" evidence="6">
    <location>
        <position position="182"/>
    </location>
</feature>
<dbReference type="InterPro" id="IPR020605">
    <property type="entry name" value="Octanoyltransferase_CS"/>
</dbReference>
<dbReference type="Proteomes" id="UP000095023">
    <property type="component" value="Unassembled WGS sequence"/>
</dbReference>
<dbReference type="InterPro" id="IPR004143">
    <property type="entry name" value="BPL_LPL_catalytic"/>
</dbReference>
<evidence type="ECO:0000256" key="4">
    <source>
        <dbReference type="ARBA" id="ARBA00022679"/>
    </source>
</evidence>
<dbReference type="SUPFAM" id="SSF55681">
    <property type="entry name" value="Class II aaRS and biotin synthetases"/>
    <property type="match status" value="1"/>
</dbReference>
<dbReference type="UniPathway" id="UPA00538">
    <property type="reaction ID" value="UER00592"/>
</dbReference>
<comment type="similarity">
    <text evidence="2">Belongs to the LipB family.</text>
</comment>
<feature type="binding site" evidence="7">
    <location>
        <begin position="151"/>
        <end position="153"/>
    </location>
    <ligand>
        <name>substrate</name>
    </ligand>
</feature>
<keyword evidence="11" id="KW-1185">Reference proteome</keyword>
<dbReference type="PIRSF" id="PIRSF016262">
    <property type="entry name" value="LPLase"/>
    <property type="match status" value="1"/>
</dbReference>
<proteinExistence type="inferred from homology"/>
<dbReference type="GO" id="GO:0033819">
    <property type="term" value="F:lipoyl(octanoyl) transferase activity"/>
    <property type="evidence" value="ECO:0007669"/>
    <property type="project" value="UniProtKB-EC"/>
</dbReference>
<comment type="pathway">
    <text evidence="1">Protein modification; protein lipoylation via endogenous pathway; protein N(6)-(lipoyl)lysine from octanoyl-[acyl-carrier-protein]: step 1/2.</text>
</comment>
<evidence type="ECO:0000256" key="2">
    <source>
        <dbReference type="ARBA" id="ARBA00007907"/>
    </source>
</evidence>